<keyword evidence="1 3" id="KW-0547">Nucleotide-binding</keyword>
<sequence>MDVVIRIVDCSDRSLLQESVFELDFLANQMGVTEDAPLLILANKQDMTNALSVQDVLLAVKDACNGRLRNIRDAIARGQNPPSALSAELSQTDTEKKLASFVSRAEEDSPPSEFLRQFHEYDLPSWDHYTNIRLMYLILVIHGRQKGPGERQMVHFGIQRMPTAPPQLDTAIEKDVKADDASMITLRNPVDECVLVKDSEASVTTLAEPYASNEGDLDFRRFLLLIHTRWTAICGPITIRKMP</sequence>
<evidence type="ECO:0000313" key="4">
    <source>
        <dbReference type="EMBL" id="TDL23007.1"/>
    </source>
</evidence>
<dbReference type="VEuPathDB" id="FungiDB:BD410DRAFT_828063"/>
<name>A0A4Y7Q5S5_9AGAM</name>
<dbReference type="AlphaFoldDB" id="A0A4Y7Q5S5"/>
<evidence type="ECO:0008006" key="6">
    <source>
        <dbReference type="Google" id="ProtNLM"/>
    </source>
</evidence>
<organism evidence="4 5">
    <name type="scientific">Rickenella mellea</name>
    <dbReference type="NCBI Taxonomy" id="50990"/>
    <lineage>
        <taxon>Eukaryota</taxon>
        <taxon>Fungi</taxon>
        <taxon>Dikarya</taxon>
        <taxon>Basidiomycota</taxon>
        <taxon>Agaricomycotina</taxon>
        <taxon>Agaricomycetes</taxon>
        <taxon>Hymenochaetales</taxon>
        <taxon>Rickenellaceae</taxon>
        <taxon>Rickenella</taxon>
    </lineage>
</organism>
<dbReference type="SUPFAM" id="SSF52540">
    <property type="entry name" value="P-loop containing nucleoside triphosphate hydrolases"/>
    <property type="match status" value="1"/>
</dbReference>
<dbReference type="EMBL" id="ML170172">
    <property type="protein sequence ID" value="TDL23007.1"/>
    <property type="molecule type" value="Genomic_DNA"/>
</dbReference>
<evidence type="ECO:0000313" key="5">
    <source>
        <dbReference type="Proteomes" id="UP000294933"/>
    </source>
</evidence>
<dbReference type="Proteomes" id="UP000294933">
    <property type="component" value="Unassembled WGS sequence"/>
</dbReference>
<protein>
    <recommendedName>
        <fullName evidence="6">P-loop containing nucleoside triphosphate hydrolase protein</fullName>
    </recommendedName>
</protein>
<dbReference type="InterPro" id="IPR027417">
    <property type="entry name" value="P-loop_NTPase"/>
</dbReference>
<dbReference type="Pfam" id="PF00025">
    <property type="entry name" value="Arf"/>
    <property type="match status" value="1"/>
</dbReference>
<dbReference type="Gene3D" id="3.40.50.300">
    <property type="entry name" value="P-loop containing nucleotide triphosphate hydrolases"/>
    <property type="match status" value="1"/>
</dbReference>
<keyword evidence="5" id="KW-1185">Reference proteome</keyword>
<keyword evidence="2 3" id="KW-0342">GTP-binding</keyword>
<dbReference type="InterPro" id="IPR006689">
    <property type="entry name" value="Small_GTPase_ARF/SAR"/>
</dbReference>
<proteinExistence type="predicted"/>
<dbReference type="GO" id="GO:0005525">
    <property type="term" value="F:GTP binding"/>
    <property type="evidence" value="ECO:0007669"/>
    <property type="project" value="UniProtKB-KW"/>
</dbReference>
<evidence type="ECO:0000256" key="3">
    <source>
        <dbReference type="PIRSR" id="PIRSR606689-1"/>
    </source>
</evidence>
<dbReference type="STRING" id="50990.A0A4Y7Q5S5"/>
<evidence type="ECO:0000256" key="1">
    <source>
        <dbReference type="ARBA" id="ARBA00022741"/>
    </source>
</evidence>
<accession>A0A4Y7Q5S5</accession>
<evidence type="ECO:0000256" key="2">
    <source>
        <dbReference type="ARBA" id="ARBA00023134"/>
    </source>
</evidence>
<feature type="binding site" evidence="3">
    <location>
        <begin position="43"/>
        <end position="46"/>
    </location>
    <ligand>
        <name>GTP</name>
        <dbReference type="ChEBI" id="CHEBI:37565"/>
    </ligand>
</feature>
<reference evidence="4 5" key="1">
    <citation type="submission" date="2018-06" db="EMBL/GenBank/DDBJ databases">
        <title>A transcriptomic atlas of mushroom development highlights an independent origin of complex multicellularity.</title>
        <authorList>
            <consortium name="DOE Joint Genome Institute"/>
            <person name="Krizsan K."/>
            <person name="Almasi E."/>
            <person name="Merenyi Z."/>
            <person name="Sahu N."/>
            <person name="Viragh M."/>
            <person name="Koszo T."/>
            <person name="Mondo S."/>
            <person name="Kiss B."/>
            <person name="Balint B."/>
            <person name="Kues U."/>
            <person name="Barry K."/>
            <person name="Hegedus J.C."/>
            <person name="Henrissat B."/>
            <person name="Johnson J."/>
            <person name="Lipzen A."/>
            <person name="Ohm R."/>
            <person name="Nagy I."/>
            <person name="Pangilinan J."/>
            <person name="Yan J."/>
            <person name="Xiong Y."/>
            <person name="Grigoriev I.V."/>
            <person name="Hibbett D.S."/>
            <person name="Nagy L.G."/>
        </authorList>
    </citation>
    <scope>NUCLEOTIDE SEQUENCE [LARGE SCALE GENOMIC DNA]</scope>
    <source>
        <strain evidence="4 5">SZMC22713</strain>
    </source>
</reference>
<dbReference type="GO" id="GO:0003924">
    <property type="term" value="F:GTPase activity"/>
    <property type="evidence" value="ECO:0007669"/>
    <property type="project" value="InterPro"/>
</dbReference>
<dbReference type="OrthoDB" id="427186at2759"/>
<gene>
    <name evidence="4" type="ORF">BD410DRAFT_828063</name>
</gene>